<protein>
    <submittedName>
        <fullName evidence="1">Uncharacterized protein</fullName>
    </submittedName>
</protein>
<proteinExistence type="predicted"/>
<name>A0A9X2G3R1_9MICO</name>
<dbReference type="AlphaFoldDB" id="A0A9X2G3R1"/>
<gene>
    <name evidence="1" type="ORF">APR03_003885</name>
</gene>
<comment type="caution">
    <text evidence="1">The sequence shown here is derived from an EMBL/GenBank/DDBJ whole genome shotgun (WGS) entry which is preliminary data.</text>
</comment>
<dbReference type="Proteomes" id="UP001139493">
    <property type="component" value="Unassembled WGS sequence"/>
</dbReference>
<accession>A0A9X2G3R1</accession>
<reference evidence="1" key="1">
    <citation type="submission" date="2022-06" db="EMBL/GenBank/DDBJ databases">
        <title>Genomic Encyclopedia of Archaeal and Bacterial Type Strains, Phase II (KMG-II): from individual species to whole genera.</title>
        <authorList>
            <person name="Goeker M."/>
        </authorList>
    </citation>
    <scope>NUCLEOTIDE SEQUENCE</scope>
    <source>
        <strain evidence="1">DSM 26652</strain>
    </source>
</reference>
<organism evidence="1 2">
    <name type="scientific">Promicromonospora thailandica</name>
    <dbReference type="NCBI Taxonomy" id="765201"/>
    <lineage>
        <taxon>Bacteria</taxon>
        <taxon>Bacillati</taxon>
        <taxon>Actinomycetota</taxon>
        <taxon>Actinomycetes</taxon>
        <taxon>Micrococcales</taxon>
        <taxon>Promicromonosporaceae</taxon>
        <taxon>Promicromonospora</taxon>
    </lineage>
</organism>
<sequence>MPLTTSTTPVTSVCRAYGQDTGTWDARTTPARREYTAVVDHPALPAALEASGVHICRGAAVELDDRWVFFDGLAPAAAFVRAGRASNLRASLDLYEAAEVRARCAEHDRPEAALLLGRQIFEPAEVCDLVARFAAAAAA</sequence>
<dbReference type="RefSeq" id="WP_253838438.1">
    <property type="nucleotide sequence ID" value="NZ_JAMTCS010000013.1"/>
</dbReference>
<evidence type="ECO:0000313" key="2">
    <source>
        <dbReference type="Proteomes" id="UP001139493"/>
    </source>
</evidence>
<evidence type="ECO:0000313" key="1">
    <source>
        <dbReference type="EMBL" id="MCP2266515.1"/>
    </source>
</evidence>
<keyword evidence="2" id="KW-1185">Reference proteome</keyword>
<dbReference type="EMBL" id="JAMTCS010000013">
    <property type="protein sequence ID" value="MCP2266515.1"/>
    <property type="molecule type" value="Genomic_DNA"/>
</dbReference>